<evidence type="ECO:0000256" key="3">
    <source>
        <dbReference type="PROSITE-ProRule" id="PRU10141"/>
    </source>
</evidence>
<keyword evidence="8" id="KW-1185">Reference proteome</keyword>
<dbReference type="InterPro" id="IPR000719">
    <property type="entry name" value="Prot_kinase_dom"/>
</dbReference>
<feature type="binding site" evidence="3">
    <location>
        <position position="36"/>
    </location>
    <ligand>
        <name>ATP</name>
        <dbReference type="ChEBI" id="CHEBI:30616"/>
    </ligand>
</feature>
<comment type="similarity">
    <text evidence="4">Belongs to the protein kinase superfamily.</text>
</comment>
<keyword evidence="4" id="KW-0418">Kinase</keyword>
<accession>A0ABN7SDA3</accession>
<dbReference type="PIRSF" id="PIRSF000615">
    <property type="entry name" value="TyrPK_CSF1-R"/>
    <property type="match status" value="1"/>
</dbReference>
<keyword evidence="4" id="KW-0808">Transferase</keyword>
<dbReference type="Gene3D" id="1.10.510.10">
    <property type="entry name" value="Transferase(Phosphotransferase) domain 1"/>
    <property type="match status" value="1"/>
</dbReference>
<gene>
    <name evidence="7" type="ORF">OKIOD_LOCUS6953</name>
</gene>
<feature type="domain" description="Protein kinase" evidence="6">
    <location>
        <begin position="7"/>
        <end position="263"/>
    </location>
</feature>
<keyword evidence="4" id="KW-0723">Serine/threonine-protein kinase</keyword>
<dbReference type="PROSITE" id="PS00107">
    <property type="entry name" value="PROTEIN_KINASE_ATP"/>
    <property type="match status" value="1"/>
</dbReference>
<dbReference type="InterPro" id="IPR017441">
    <property type="entry name" value="Protein_kinase_ATP_BS"/>
</dbReference>
<proteinExistence type="inferred from homology"/>
<dbReference type="PROSITE" id="PS00108">
    <property type="entry name" value="PROTEIN_KINASE_ST"/>
    <property type="match status" value="1"/>
</dbReference>
<organism evidence="7 8">
    <name type="scientific">Oikopleura dioica</name>
    <name type="common">Tunicate</name>
    <dbReference type="NCBI Taxonomy" id="34765"/>
    <lineage>
        <taxon>Eukaryota</taxon>
        <taxon>Metazoa</taxon>
        <taxon>Chordata</taxon>
        <taxon>Tunicata</taxon>
        <taxon>Appendicularia</taxon>
        <taxon>Copelata</taxon>
        <taxon>Oikopleuridae</taxon>
        <taxon>Oikopleura</taxon>
    </lineage>
</organism>
<keyword evidence="2 3" id="KW-0067">ATP-binding</keyword>
<evidence type="ECO:0000256" key="5">
    <source>
        <dbReference type="SAM" id="MobiDB-lite"/>
    </source>
</evidence>
<evidence type="ECO:0000313" key="7">
    <source>
        <dbReference type="EMBL" id="CAG5098130.1"/>
    </source>
</evidence>
<dbReference type="SUPFAM" id="SSF56112">
    <property type="entry name" value="Protein kinase-like (PK-like)"/>
    <property type="match status" value="1"/>
</dbReference>
<evidence type="ECO:0000259" key="6">
    <source>
        <dbReference type="PROSITE" id="PS50011"/>
    </source>
</evidence>
<evidence type="ECO:0000313" key="8">
    <source>
        <dbReference type="Proteomes" id="UP001158576"/>
    </source>
</evidence>
<dbReference type="Pfam" id="PF00069">
    <property type="entry name" value="Pkinase"/>
    <property type="match status" value="1"/>
</dbReference>
<dbReference type="Proteomes" id="UP001158576">
    <property type="component" value="Chromosome XSR"/>
</dbReference>
<sequence length="313" mass="34900">MVPDYVFSSAREIGRGATSRVYLAETRGSGDLVAVKEVGLSKKIEKQSIFREIEVMRGFNHKNVLKCLSFDASEDKIQIILEYCPLGSLADLILRTRESKSSLVEKEVCNFGRQITSALKYIHDLKVLHRDLKPDNIMITAGSLLKICDFGVCRVLQEGESKAKTFVGTIQYCAPELLKNSTFGPAGDIWGLGTILVELATLAKPFGESEAFLAICNRISKGSFRPLPDTFSTEFKTTVLKILQVDPIERPTTEELLECSLFTEDNEDVEEYYEEDFDDSSSLSEISDKYDDSRSSTSIDSYCSSFESNSFAS</sequence>
<dbReference type="InterPro" id="IPR008271">
    <property type="entry name" value="Ser/Thr_kinase_AS"/>
</dbReference>
<name>A0ABN7SDA3_OIKDI</name>
<feature type="compositionally biased region" description="Polar residues" evidence="5">
    <location>
        <begin position="295"/>
        <end position="313"/>
    </location>
</feature>
<evidence type="ECO:0000256" key="1">
    <source>
        <dbReference type="ARBA" id="ARBA00022741"/>
    </source>
</evidence>
<dbReference type="InterPro" id="IPR053235">
    <property type="entry name" value="Ser_Thr_kinase"/>
</dbReference>
<dbReference type="SMART" id="SM00220">
    <property type="entry name" value="S_TKc"/>
    <property type="match status" value="1"/>
</dbReference>
<evidence type="ECO:0000256" key="2">
    <source>
        <dbReference type="ARBA" id="ARBA00022840"/>
    </source>
</evidence>
<keyword evidence="1 3" id="KW-0547">Nucleotide-binding</keyword>
<protein>
    <submittedName>
        <fullName evidence="7">Oidioi.mRNA.OKI2018_I69.XSR.g15395.t1.cds</fullName>
    </submittedName>
</protein>
<reference evidence="7 8" key="1">
    <citation type="submission" date="2021-04" db="EMBL/GenBank/DDBJ databases">
        <authorList>
            <person name="Bliznina A."/>
        </authorList>
    </citation>
    <scope>NUCLEOTIDE SEQUENCE [LARGE SCALE GENOMIC DNA]</scope>
</reference>
<dbReference type="InterPro" id="IPR011009">
    <property type="entry name" value="Kinase-like_dom_sf"/>
</dbReference>
<dbReference type="PANTHER" id="PTHR24361">
    <property type="entry name" value="MITOGEN-ACTIVATED KINASE KINASE KINASE"/>
    <property type="match status" value="1"/>
</dbReference>
<feature type="region of interest" description="Disordered" evidence="5">
    <location>
        <begin position="273"/>
        <end position="313"/>
    </location>
</feature>
<evidence type="ECO:0000256" key="4">
    <source>
        <dbReference type="RuleBase" id="RU000304"/>
    </source>
</evidence>
<dbReference type="PROSITE" id="PS50011">
    <property type="entry name" value="PROTEIN_KINASE_DOM"/>
    <property type="match status" value="1"/>
</dbReference>
<dbReference type="EMBL" id="OU015569">
    <property type="protein sequence ID" value="CAG5098130.1"/>
    <property type="molecule type" value="Genomic_DNA"/>
</dbReference>